<feature type="transmembrane region" description="Helical" evidence="9">
    <location>
        <begin position="374"/>
        <end position="395"/>
    </location>
</feature>
<evidence type="ECO:0000313" key="11">
    <source>
        <dbReference type="EMBL" id="CEM25162.1"/>
    </source>
</evidence>
<evidence type="ECO:0000256" key="8">
    <source>
        <dbReference type="ARBA" id="ARBA00045912"/>
    </source>
</evidence>
<dbReference type="GO" id="GO:0005789">
    <property type="term" value="C:endoplasmic reticulum membrane"/>
    <property type="evidence" value="ECO:0007669"/>
    <property type="project" value="UniProtKB-SubCell"/>
</dbReference>
<keyword evidence="4 9" id="KW-0812">Transmembrane</keyword>
<evidence type="ECO:0000256" key="9">
    <source>
        <dbReference type="RuleBase" id="RU365067"/>
    </source>
</evidence>
<comment type="caution">
    <text evidence="9">Lacks conserved residue(s) required for the propagation of feature annotation.</text>
</comment>
<feature type="transmembrane region" description="Helical" evidence="9">
    <location>
        <begin position="110"/>
        <end position="130"/>
    </location>
</feature>
<evidence type="ECO:0000256" key="6">
    <source>
        <dbReference type="ARBA" id="ARBA00022989"/>
    </source>
</evidence>
<comment type="similarity">
    <text evidence="3 9">Belongs to the RFT1 family.</text>
</comment>
<dbReference type="AlphaFoldDB" id="A0A0G4G8F3"/>
<dbReference type="GO" id="GO:0006488">
    <property type="term" value="P:dolichol-linked oligosaccharide biosynthetic process"/>
    <property type="evidence" value="ECO:0007669"/>
    <property type="project" value="InterPro"/>
</dbReference>
<comment type="pathway">
    <text evidence="2">Protein modification; protein glycosylation.</text>
</comment>
<organism evidence="11">
    <name type="scientific">Chromera velia CCMP2878</name>
    <dbReference type="NCBI Taxonomy" id="1169474"/>
    <lineage>
        <taxon>Eukaryota</taxon>
        <taxon>Sar</taxon>
        <taxon>Alveolata</taxon>
        <taxon>Colpodellida</taxon>
        <taxon>Chromeraceae</taxon>
        <taxon>Chromera</taxon>
    </lineage>
</organism>
<evidence type="ECO:0000256" key="3">
    <source>
        <dbReference type="ARBA" id="ARBA00010288"/>
    </source>
</evidence>
<feature type="chain" id="PRO_5005189832" description="Protein RFT1 homolog" evidence="10">
    <location>
        <begin position="27"/>
        <end position="618"/>
    </location>
</feature>
<evidence type="ECO:0000256" key="1">
    <source>
        <dbReference type="ARBA" id="ARBA00004477"/>
    </source>
</evidence>
<comment type="function">
    <text evidence="8 9">Intramembrane glycolipid transporter that operates in the biosynthetic pathway of dolichol-linked oligosaccharides, the glycan precursors employed in protein asparagine (N)-glycosylation. The sequential addition of sugars to dolichol pyrophosphate produces dolichol-linked oligosaccharides containing fourteen sugars, including two GlcNAcs, nine mannoses and three glucoses. Once assembled, the oligosaccharide is transferred from the lipid to nascent proteins by oligosaccharyltransferases. The assembly of dolichol-linked oligosaccharides begins on the cytosolic side of the endoplasmic reticulum membrane and finishes in its lumen. RFT1 could mediate the translocation of the cytosolically oriented intermediate DolPP-GlcNAc2Man5, produced by ALG11, into the ER lumen where dolichol-linked oligosaccharides assembly continues. However, the intramembrane lipid transporter activity could not be confirmed in vitro.</text>
</comment>
<keyword evidence="7 9" id="KW-0472">Membrane</keyword>
<evidence type="ECO:0000256" key="10">
    <source>
        <dbReference type="SAM" id="SignalP"/>
    </source>
</evidence>
<dbReference type="Pfam" id="PF04506">
    <property type="entry name" value="Rft-1"/>
    <property type="match status" value="1"/>
</dbReference>
<accession>A0A0G4G8F3</accession>
<feature type="transmembrane region" description="Helical" evidence="9">
    <location>
        <begin position="142"/>
        <end position="166"/>
    </location>
</feature>
<feature type="transmembrane region" description="Helical" evidence="9">
    <location>
        <begin position="407"/>
        <end position="424"/>
    </location>
</feature>
<dbReference type="GO" id="GO:0034203">
    <property type="term" value="P:glycolipid translocation"/>
    <property type="evidence" value="ECO:0007669"/>
    <property type="project" value="TreeGrafter"/>
</dbReference>
<name>A0A0G4G8F3_9ALVE</name>
<feature type="transmembrane region" description="Helical" evidence="9">
    <location>
        <begin position="436"/>
        <end position="458"/>
    </location>
</feature>
<feature type="signal peptide" evidence="10">
    <location>
        <begin position="1"/>
        <end position="26"/>
    </location>
</feature>
<dbReference type="EMBL" id="CDMZ01000984">
    <property type="protein sequence ID" value="CEM25162.1"/>
    <property type="molecule type" value="Genomic_DNA"/>
</dbReference>
<evidence type="ECO:0000256" key="4">
    <source>
        <dbReference type="ARBA" id="ARBA00022692"/>
    </source>
</evidence>
<sequence>MSSAVGRAVKGIAALVLGQFLSRVVTFSLNTVCARTVDSAVYGIGQFSLPLLNSLTLFFAKECFRRSAQRNVELSVAEKSAVSGRKKKETETETEDEVQEILVRQSAINVAWFSVGFSILVCIPLTLFWAASTDLPPNVSRWSYVVSVGVVALGTVIEACAEPFLIWCLSEGEYAFRAGAQALGLMSRAVVVFLLLIASPCPPVIAFALGGLAEGVIWTSMLSWKALKLRKEETESWGCSLFPQQLDISRDSREMKGKGKWREVIGSWMLDEHYRLNLDFLVLTCQKLILSEGEKVMMLSFFHPEDWGVFALVSNLGSAVCRMLFAPIEELGAAEFGKLPGVPEVEQRKSLLNVGTETEQGAGLLRRLLLLEGGIGAVGATLGPCFPHAAVLVLFGTRWGSTEAPRVLELYCYLLFLLALNGALEAHMFQTAPPGWLRVCQGLNMVLSTAFLYLGWLFGSFLGLRSVGLVLANCFNMFLRILLCLWYLFLRSGCRVETLLGNFVEPSVPPLVAGLFGVGLVLRLLPRALFGSREGLVASFLHSYLNAEGESGESSFVHLLLRRGLARPLLTEALVGFVSLAAVLALFLPRLLRAWKTRPQDLGAKDEVDSTERHKKKR</sequence>
<keyword evidence="6 9" id="KW-1133">Transmembrane helix</keyword>
<dbReference type="PANTHER" id="PTHR13117:SF5">
    <property type="entry name" value="PROTEIN RFT1 HOMOLOG"/>
    <property type="match status" value="1"/>
</dbReference>
<feature type="transmembrane region" description="Helical" evidence="9">
    <location>
        <begin position="569"/>
        <end position="588"/>
    </location>
</feature>
<evidence type="ECO:0000256" key="5">
    <source>
        <dbReference type="ARBA" id="ARBA00022824"/>
    </source>
</evidence>
<reference evidence="11" key="1">
    <citation type="submission" date="2014-11" db="EMBL/GenBank/DDBJ databases">
        <authorList>
            <person name="Otto D Thomas"/>
            <person name="Naeem Raeece"/>
        </authorList>
    </citation>
    <scope>NUCLEOTIDE SEQUENCE</scope>
</reference>
<evidence type="ECO:0000256" key="7">
    <source>
        <dbReference type="ARBA" id="ARBA00023136"/>
    </source>
</evidence>
<protein>
    <recommendedName>
        <fullName evidence="9">Protein RFT1 homolog</fullName>
    </recommendedName>
</protein>
<keyword evidence="10" id="KW-0732">Signal</keyword>
<keyword evidence="5" id="KW-0256">Endoplasmic reticulum</keyword>
<comment type="subcellular location">
    <subcellularLocation>
        <location evidence="1 9">Endoplasmic reticulum membrane</location>
        <topology evidence="1 9">Multi-pass membrane protein</topology>
    </subcellularLocation>
</comment>
<dbReference type="VEuPathDB" id="CryptoDB:Cvel_20761"/>
<dbReference type="InterPro" id="IPR007594">
    <property type="entry name" value="RFT1"/>
</dbReference>
<evidence type="ECO:0000256" key="2">
    <source>
        <dbReference type="ARBA" id="ARBA00004922"/>
    </source>
</evidence>
<feature type="transmembrane region" description="Helical" evidence="9">
    <location>
        <begin position="470"/>
        <end position="488"/>
    </location>
</feature>
<gene>
    <name evidence="11" type="ORF">Cvel_20761</name>
</gene>
<dbReference type="PANTHER" id="PTHR13117">
    <property type="entry name" value="ENDOPLASMIC RETICULUM MULTISPAN TRANSMEMBRANE PROTEIN-RELATED"/>
    <property type="match status" value="1"/>
</dbReference>
<proteinExistence type="inferred from homology"/>